<sequence>MILLSNEQKELNLLLLLISSRDLQEERIANLIKNINWDLFVELAIHHKVYSILYTRLKRLNQMAVPVFVLDILEKEYKRNSYMMLELCAETIRVSNVLIENDVKTISLKGPILGYELYGDITLRTSKDIDLLVSENDISKSKVILEQLGYICLDRVDDFLRSSRKWHEHHLSFYHPIKKIEIELHWRLNTGSIKELVFNQLWESRTASKLNKNVYLLGEADLFMYLAIHGAGHAWFRLKWLLDMDRIINKNEKVDNVLRNMDLYNNSSIGAQSLILAESLLGTPITRSVKDTHFTKKSRKLAKMSMLFIRNVVQFDNLPTLLRIYFRIYLLFINPTHQKIKYVYSQLLPNKRDFMTLKLPKQLFFLYFLLKPLLWVLRQFKLR</sequence>
<keyword evidence="2" id="KW-1185">Reference proteome</keyword>
<dbReference type="Pfam" id="PF14907">
    <property type="entry name" value="NTP_transf_5"/>
    <property type="match status" value="1"/>
</dbReference>
<evidence type="ECO:0000313" key="1">
    <source>
        <dbReference type="EMBL" id="MFD2663085.1"/>
    </source>
</evidence>
<protein>
    <submittedName>
        <fullName evidence="1">Nucleotidyltransferase family protein</fullName>
    </submittedName>
</protein>
<dbReference type="RefSeq" id="WP_379278445.1">
    <property type="nucleotide sequence ID" value="NZ_JBHUGT010000008.1"/>
</dbReference>
<evidence type="ECO:0000313" key="2">
    <source>
        <dbReference type="Proteomes" id="UP001597493"/>
    </source>
</evidence>
<comment type="caution">
    <text evidence="1">The sequence shown here is derived from an EMBL/GenBank/DDBJ whole genome shotgun (WGS) entry which is preliminary data.</text>
</comment>
<proteinExistence type="predicted"/>
<accession>A0ABW5R3W7</accession>
<gene>
    <name evidence="1" type="ORF">ACFSW5_22770</name>
</gene>
<reference evidence="2" key="1">
    <citation type="journal article" date="2019" name="Int. J. Syst. Evol. Microbiol.">
        <title>The Global Catalogue of Microorganisms (GCM) 10K type strain sequencing project: providing services to taxonomists for standard genome sequencing and annotation.</title>
        <authorList>
            <consortium name="The Broad Institute Genomics Platform"/>
            <consortium name="The Broad Institute Genome Sequencing Center for Infectious Disease"/>
            <person name="Wu L."/>
            <person name="Ma J."/>
        </authorList>
    </citation>
    <scope>NUCLEOTIDE SEQUENCE [LARGE SCALE GENOMIC DNA]</scope>
    <source>
        <strain evidence="2">TISTR 1827</strain>
    </source>
</reference>
<dbReference type="Proteomes" id="UP001597493">
    <property type="component" value="Unassembled WGS sequence"/>
</dbReference>
<organism evidence="1 2">
    <name type="scientific">Paenibacillus thailandensis</name>
    <dbReference type="NCBI Taxonomy" id="393250"/>
    <lineage>
        <taxon>Bacteria</taxon>
        <taxon>Bacillati</taxon>
        <taxon>Bacillota</taxon>
        <taxon>Bacilli</taxon>
        <taxon>Bacillales</taxon>
        <taxon>Paenibacillaceae</taxon>
        <taxon>Paenibacillus</taxon>
    </lineage>
</organism>
<name>A0ABW5R3W7_9BACL</name>
<dbReference type="InterPro" id="IPR039498">
    <property type="entry name" value="NTP_transf_5"/>
</dbReference>
<dbReference type="EMBL" id="JBHUMY010000038">
    <property type="protein sequence ID" value="MFD2663085.1"/>
    <property type="molecule type" value="Genomic_DNA"/>
</dbReference>